<feature type="region of interest" description="Disordered" evidence="1">
    <location>
        <begin position="474"/>
        <end position="493"/>
    </location>
</feature>
<keyword evidence="2" id="KW-0812">Transmembrane</keyword>
<keyword evidence="2" id="KW-0472">Membrane</keyword>
<gene>
    <name evidence="3" type="ORF">K4A83_11390</name>
</gene>
<accession>A0ABT3L5T9</accession>
<name>A0ABT3L5T9_9CYAN</name>
<proteinExistence type="predicted"/>
<keyword evidence="4" id="KW-1185">Reference proteome</keyword>
<evidence type="ECO:0000256" key="2">
    <source>
        <dbReference type="SAM" id="Phobius"/>
    </source>
</evidence>
<evidence type="ECO:0000256" key="1">
    <source>
        <dbReference type="SAM" id="MobiDB-lite"/>
    </source>
</evidence>
<organism evidence="3 4">
    <name type="scientific">Spirulina subsalsa FACHB-351</name>
    <dbReference type="NCBI Taxonomy" id="234711"/>
    <lineage>
        <taxon>Bacteria</taxon>
        <taxon>Bacillati</taxon>
        <taxon>Cyanobacteriota</taxon>
        <taxon>Cyanophyceae</taxon>
        <taxon>Spirulinales</taxon>
        <taxon>Spirulinaceae</taxon>
        <taxon>Spirulina</taxon>
    </lineage>
</organism>
<protein>
    <submittedName>
        <fullName evidence="3">Ig-like domain-containing protein</fullName>
    </submittedName>
</protein>
<feature type="transmembrane region" description="Helical" evidence="2">
    <location>
        <begin position="20"/>
        <end position="38"/>
    </location>
</feature>
<dbReference type="EMBL" id="JAIHOM010000048">
    <property type="protein sequence ID" value="MCW6036861.1"/>
    <property type="molecule type" value="Genomic_DNA"/>
</dbReference>
<evidence type="ECO:0000313" key="4">
    <source>
        <dbReference type="Proteomes" id="UP001526426"/>
    </source>
</evidence>
<evidence type="ECO:0000313" key="3">
    <source>
        <dbReference type="EMBL" id="MCW6036861.1"/>
    </source>
</evidence>
<keyword evidence="2" id="KW-1133">Transmembrane helix</keyword>
<sequence length="493" mass="55723">MNFKLGFLSQLSLSPLDRAAWGAIGFFMVLLGIILVVGNRNSPRVVEFSWENHTLSLEDEAFTLTFNRPMDWETVRENLTITPELPGKMSYQGRRFAYTLTDLPLYGTEYRIELKGALERPLDPNRTAQELSSFSANVRTRDLAFAYLGVEGEERGRLVLYNVTQARKFILTPPDLIVTNFRPHPSGEFITFSAYDRATDQGVAAQQVYKVTTGLHHGGGTNTATYGRLTRILDAADYQNLNFEMATQGETIVIERVNRRNPSDQGVWVVPPGENPRPLGMQGSSFRVSPDGRMVAIAQRQGVNLISLTPDGEAWRFFPDYIRVLGFSQESYPRLLLVRDNRDLTQSLVLLGRNQTQQEILSTRGQILDCVFEPRQQELLYCIRTEPLDSNQTQEQIFLTLIDLETATDIPLVALANDPNVKISISPDGRNLLFDQVSSERDPQEQNRRNQDRAIASGNLWLLTLPDLIENPDSAELIPPERLTPGLDPQWLR</sequence>
<dbReference type="RefSeq" id="WP_265264682.1">
    <property type="nucleotide sequence ID" value="NZ_JAIHOM010000048.1"/>
</dbReference>
<comment type="caution">
    <text evidence="3">The sequence shown here is derived from an EMBL/GenBank/DDBJ whole genome shotgun (WGS) entry which is preliminary data.</text>
</comment>
<dbReference type="Proteomes" id="UP001526426">
    <property type="component" value="Unassembled WGS sequence"/>
</dbReference>
<reference evidence="3 4" key="1">
    <citation type="submission" date="2021-08" db="EMBL/GenBank/DDBJ databases">
        <title>Draft genome sequence of Spirulina subsalsa with high tolerance to salinity and hype-accumulation of phycocyanin.</title>
        <authorList>
            <person name="Pei H."/>
            <person name="Jiang L."/>
        </authorList>
    </citation>
    <scope>NUCLEOTIDE SEQUENCE [LARGE SCALE GENOMIC DNA]</scope>
    <source>
        <strain evidence="3 4">FACHB-351</strain>
    </source>
</reference>
<dbReference type="SUPFAM" id="SSF82171">
    <property type="entry name" value="DPP6 N-terminal domain-like"/>
    <property type="match status" value="1"/>
</dbReference>